<dbReference type="EMBL" id="CYKH01000977">
    <property type="protein sequence ID" value="CUG75016.1"/>
    <property type="molecule type" value="Genomic_DNA"/>
</dbReference>
<dbReference type="SUPFAM" id="SSF68906">
    <property type="entry name" value="SAP domain"/>
    <property type="match status" value="1"/>
</dbReference>
<keyword evidence="1" id="KW-0175">Coiled coil</keyword>
<keyword evidence="2" id="KW-1133">Transmembrane helix</keyword>
<dbReference type="Pfam" id="PF10208">
    <property type="entry name" value="ARMET_C"/>
    <property type="match status" value="1"/>
</dbReference>
<feature type="coiled-coil region" evidence="1">
    <location>
        <begin position="148"/>
        <end position="175"/>
    </location>
</feature>
<dbReference type="AlphaFoldDB" id="A0A0S4J796"/>
<organism evidence="4 5">
    <name type="scientific">Bodo saltans</name>
    <name type="common">Flagellated protozoan</name>
    <dbReference type="NCBI Taxonomy" id="75058"/>
    <lineage>
        <taxon>Eukaryota</taxon>
        <taxon>Discoba</taxon>
        <taxon>Euglenozoa</taxon>
        <taxon>Kinetoplastea</taxon>
        <taxon>Metakinetoplastina</taxon>
        <taxon>Eubodonida</taxon>
        <taxon>Bodonidae</taxon>
        <taxon>Bodo</taxon>
    </lineage>
</organism>
<dbReference type="Proteomes" id="UP000051952">
    <property type="component" value="Unassembled WGS sequence"/>
</dbReference>
<dbReference type="Gene3D" id="1.10.720.30">
    <property type="entry name" value="SAP domain"/>
    <property type="match status" value="1"/>
</dbReference>
<proteinExistence type="predicted"/>
<dbReference type="OrthoDB" id="259859at2759"/>
<reference evidence="5" key="1">
    <citation type="submission" date="2015-09" db="EMBL/GenBank/DDBJ databases">
        <authorList>
            <consortium name="Pathogen Informatics"/>
        </authorList>
    </citation>
    <scope>NUCLEOTIDE SEQUENCE [LARGE SCALE GENOMIC DNA]</scope>
    <source>
        <strain evidence="5">Lake Konstanz</strain>
    </source>
</reference>
<keyword evidence="2" id="KW-0812">Transmembrane</keyword>
<keyword evidence="2" id="KW-0472">Membrane</keyword>
<evidence type="ECO:0000256" key="1">
    <source>
        <dbReference type="SAM" id="Coils"/>
    </source>
</evidence>
<evidence type="ECO:0000259" key="3">
    <source>
        <dbReference type="Pfam" id="PF10208"/>
    </source>
</evidence>
<dbReference type="InterPro" id="IPR036361">
    <property type="entry name" value="SAP_dom_sf"/>
</dbReference>
<evidence type="ECO:0000313" key="4">
    <source>
        <dbReference type="EMBL" id="CUG75016.1"/>
    </source>
</evidence>
<protein>
    <submittedName>
        <fullName evidence="4">GPI-anchored surface protein, putative</fullName>
    </submittedName>
</protein>
<gene>
    <name evidence="4" type="ORF">BSAL_84630</name>
</gene>
<name>A0A0S4J796_BODSA</name>
<feature type="domain" description="ARMET C-terminal" evidence="3">
    <location>
        <begin position="149"/>
        <end position="185"/>
    </location>
</feature>
<sequence length="264" mass="29128">MSSLSSTERRRMIITSSIVVVLVGLMISVNFPPSVLQQQPSQHAAVEISGGTYDLLYYFDVEPKEQKYLRMGTTYDQMIRRNAAAAASSVHRPVTMAPVASSTVELEMRLSAAGRIGPLALPAAVLHEETPSSQQQLVTLTEAAAMRASLESLKIRQLRRMLKEKEAECNGCVERHHLVERIMEVRGWLSRADANLMALVVLQDSAAVRPLPYHYGEVPQLPAEHANALVQQQQHEALVRHQLDCSLVHHNNATVLCVPKAVAA</sequence>
<evidence type="ECO:0000313" key="5">
    <source>
        <dbReference type="Proteomes" id="UP000051952"/>
    </source>
</evidence>
<accession>A0A0S4J796</accession>
<evidence type="ECO:0000256" key="2">
    <source>
        <dbReference type="SAM" id="Phobius"/>
    </source>
</evidence>
<keyword evidence="5" id="KW-1185">Reference proteome</keyword>
<dbReference type="InterPro" id="IPR019345">
    <property type="entry name" value="ARMET_C"/>
</dbReference>
<dbReference type="VEuPathDB" id="TriTrypDB:BSAL_84630"/>
<feature type="transmembrane region" description="Helical" evidence="2">
    <location>
        <begin position="12"/>
        <end position="31"/>
    </location>
</feature>